<dbReference type="GO" id="GO:0000287">
    <property type="term" value="F:magnesium ion binding"/>
    <property type="evidence" value="ECO:0007669"/>
    <property type="project" value="TreeGrafter"/>
</dbReference>
<comment type="caution">
    <text evidence="5">The sequence shown here is derived from an EMBL/GenBank/DDBJ whole genome shotgun (WGS) entry which is preliminary data.</text>
</comment>
<evidence type="ECO:0000313" key="6">
    <source>
        <dbReference type="Proteomes" id="UP000603708"/>
    </source>
</evidence>
<dbReference type="AlphaFoldDB" id="A0A919FUS2"/>
<proteinExistence type="predicted"/>
<evidence type="ECO:0000256" key="1">
    <source>
        <dbReference type="ARBA" id="ARBA00001946"/>
    </source>
</evidence>
<dbReference type="PANTHER" id="PTHR32308">
    <property type="entry name" value="LYASE BETA SUBUNIT, PUTATIVE (AFU_ORTHOLOGUE AFUA_4G13030)-RELATED"/>
    <property type="match status" value="1"/>
</dbReference>
<comment type="cofactor">
    <cofactor evidence="1">
        <name>Mg(2+)</name>
        <dbReference type="ChEBI" id="CHEBI:18420"/>
    </cofactor>
</comment>
<name>A0A919FUS2_9ACTN</name>
<protein>
    <submittedName>
        <fullName evidence="5">Aldolase</fullName>
    </submittedName>
</protein>
<keyword evidence="6" id="KW-1185">Reference proteome</keyword>
<reference evidence="5" key="1">
    <citation type="journal article" date="2014" name="Int. J. Syst. Evol. Microbiol.">
        <title>Complete genome sequence of Corynebacterium casei LMG S-19264T (=DSM 44701T), isolated from a smear-ripened cheese.</title>
        <authorList>
            <consortium name="US DOE Joint Genome Institute (JGI-PGF)"/>
            <person name="Walter F."/>
            <person name="Albersmeier A."/>
            <person name="Kalinowski J."/>
            <person name="Ruckert C."/>
        </authorList>
    </citation>
    <scope>NUCLEOTIDE SEQUENCE</scope>
    <source>
        <strain evidence="5">JCM 5069</strain>
    </source>
</reference>
<dbReference type="GO" id="GO:0003824">
    <property type="term" value="F:catalytic activity"/>
    <property type="evidence" value="ECO:0007669"/>
    <property type="project" value="InterPro"/>
</dbReference>
<dbReference type="PANTHER" id="PTHR32308:SF10">
    <property type="entry name" value="CITRATE LYASE SUBUNIT BETA"/>
    <property type="match status" value="1"/>
</dbReference>
<evidence type="ECO:0000256" key="3">
    <source>
        <dbReference type="ARBA" id="ARBA00022842"/>
    </source>
</evidence>
<evidence type="ECO:0000256" key="2">
    <source>
        <dbReference type="ARBA" id="ARBA00022723"/>
    </source>
</evidence>
<feature type="region of interest" description="Disordered" evidence="4">
    <location>
        <begin position="422"/>
        <end position="442"/>
    </location>
</feature>
<dbReference type="RefSeq" id="WP_189929547.1">
    <property type="nucleotide sequence ID" value="NZ_BNCD01000002.1"/>
</dbReference>
<organism evidence="5 6">
    <name type="scientific">Streptomyces sulfonofaciens</name>
    <dbReference type="NCBI Taxonomy" id="68272"/>
    <lineage>
        <taxon>Bacteria</taxon>
        <taxon>Bacillati</taxon>
        <taxon>Actinomycetota</taxon>
        <taxon>Actinomycetes</taxon>
        <taxon>Kitasatosporales</taxon>
        <taxon>Streptomycetaceae</taxon>
        <taxon>Streptomyces</taxon>
    </lineage>
</organism>
<dbReference type="InterPro" id="IPR040442">
    <property type="entry name" value="Pyrv_kinase-like_dom_sf"/>
</dbReference>
<dbReference type="EMBL" id="BNCD01000002">
    <property type="protein sequence ID" value="GHH72269.1"/>
    <property type="molecule type" value="Genomic_DNA"/>
</dbReference>
<reference evidence="5" key="2">
    <citation type="submission" date="2020-09" db="EMBL/GenBank/DDBJ databases">
        <authorList>
            <person name="Sun Q."/>
            <person name="Ohkuma M."/>
        </authorList>
    </citation>
    <scope>NUCLEOTIDE SEQUENCE</scope>
    <source>
        <strain evidence="5">JCM 5069</strain>
    </source>
</reference>
<keyword evidence="3" id="KW-0460">Magnesium</keyword>
<dbReference type="GO" id="GO:0006107">
    <property type="term" value="P:oxaloacetate metabolic process"/>
    <property type="evidence" value="ECO:0007669"/>
    <property type="project" value="TreeGrafter"/>
</dbReference>
<evidence type="ECO:0000313" key="5">
    <source>
        <dbReference type="EMBL" id="GHH72269.1"/>
    </source>
</evidence>
<dbReference type="InterPro" id="IPR054255">
    <property type="entry name" value="DUF6986"/>
</dbReference>
<accession>A0A919FUS2</accession>
<gene>
    <name evidence="5" type="ORF">GCM10018793_09000</name>
</gene>
<dbReference type="Gene3D" id="3.20.20.60">
    <property type="entry name" value="Phosphoenolpyruvate-binding domains"/>
    <property type="match status" value="1"/>
</dbReference>
<dbReference type="Proteomes" id="UP000603708">
    <property type="component" value="Unassembled WGS sequence"/>
</dbReference>
<feature type="compositionally biased region" description="Pro residues" evidence="4">
    <location>
        <begin position="424"/>
        <end position="442"/>
    </location>
</feature>
<dbReference type="InterPro" id="IPR015813">
    <property type="entry name" value="Pyrv/PenolPyrv_kinase-like_dom"/>
</dbReference>
<keyword evidence="2" id="KW-0479">Metal-binding</keyword>
<dbReference type="SUPFAM" id="SSF51621">
    <property type="entry name" value="Phosphoenolpyruvate/pyruvate domain"/>
    <property type="match status" value="1"/>
</dbReference>
<dbReference type="Pfam" id="PF22484">
    <property type="entry name" value="DUF6986"/>
    <property type="match status" value="1"/>
</dbReference>
<evidence type="ECO:0000256" key="4">
    <source>
        <dbReference type="SAM" id="MobiDB-lite"/>
    </source>
</evidence>
<sequence>MAPQENVTTSLPAGLGADIGTLLAPVDADLARRYPGDPGTRQPVHTVYVPADALTADTPRSWGEQALRTLDEHAPTAASFAAVLGLHDDLAEPVHDRVRAKLAREPVEDLRIDFEDGYGTRPDAEEDEAAARAARLTARMAADGTAAPYTGIRTKGMEAAVRDRGIRTLDIYLTGLMAAGGLPAGLVLTLPKVGYAEQVAAFTRVLDAFEEVHGLPAGRIGFEVQIETSRAILAADGTATVARMIEAARGRATGLHYGTFDYSAALGVSAAHQAGDHPAADHAKAVMQVAAAGTGVRVCDGSSNVLPVGSTARVHDAWRQHYRLARRALARAYYQGWDMHPGQLPTRYAAVFAFYREGFAPAAGRLVAYAQQTGGGVLDEPATARALAGHLLRGLDCGALDTAEVARRTGLTRADLKAYAAPGPAAPGPAAPGPAAPGPMTA</sequence>